<name>A0A9K3JIV6_HELAN</name>
<keyword evidence="2" id="KW-1185">Reference proteome</keyword>
<protein>
    <submittedName>
        <fullName evidence="1">Uncharacterized protein</fullName>
    </submittedName>
</protein>
<dbReference type="AlphaFoldDB" id="A0A9K3JIV6"/>
<organism evidence="1 2">
    <name type="scientific">Helianthus annuus</name>
    <name type="common">Common sunflower</name>
    <dbReference type="NCBI Taxonomy" id="4232"/>
    <lineage>
        <taxon>Eukaryota</taxon>
        <taxon>Viridiplantae</taxon>
        <taxon>Streptophyta</taxon>
        <taxon>Embryophyta</taxon>
        <taxon>Tracheophyta</taxon>
        <taxon>Spermatophyta</taxon>
        <taxon>Magnoliopsida</taxon>
        <taxon>eudicotyledons</taxon>
        <taxon>Gunneridae</taxon>
        <taxon>Pentapetalae</taxon>
        <taxon>asterids</taxon>
        <taxon>campanulids</taxon>
        <taxon>Asterales</taxon>
        <taxon>Asteraceae</taxon>
        <taxon>Asteroideae</taxon>
        <taxon>Heliantheae alliance</taxon>
        <taxon>Heliantheae</taxon>
        <taxon>Helianthus</taxon>
    </lineage>
</organism>
<proteinExistence type="predicted"/>
<comment type="caution">
    <text evidence="1">The sequence shown here is derived from an EMBL/GenBank/DDBJ whole genome shotgun (WGS) entry which is preliminary data.</text>
</comment>
<reference evidence="1" key="2">
    <citation type="submission" date="2020-06" db="EMBL/GenBank/DDBJ databases">
        <title>Helianthus annuus Genome sequencing and assembly Release 2.</title>
        <authorList>
            <person name="Gouzy J."/>
            <person name="Langlade N."/>
            <person name="Munos S."/>
        </authorList>
    </citation>
    <scope>NUCLEOTIDE SEQUENCE</scope>
    <source>
        <tissue evidence="1">Leaves</tissue>
    </source>
</reference>
<accession>A0A9K3JIV6</accession>
<dbReference type="Gramene" id="mRNA:HanXRQr2_Chr03g0123461">
    <property type="protein sequence ID" value="mRNA:HanXRQr2_Chr03g0123461"/>
    <property type="gene ID" value="HanXRQr2_Chr03g0123461"/>
</dbReference>
<reference evidence="1" key="1">
    <citation type="journal article" date="2017" name="Nature">
        <title>The sunflower genome provides insights into oil metabolism, flowering and Asterid evolution.</title>
        <authorList>
            <person name="Badouin H."/>
            <person name="Gouzy J."/>
            <person name="Grassa C.J."/>
            <person name="Murat F."/>
            <person name="Staton S.E."/>
            <person name="Cottret L."/>
            <person name="Lelandais-Briere C."/>
            <person name="Owens G.L."/>
            <person name="Carrere S."/>
            <person name="Mayjonade B."/>
            <person name="Legrand L."/>
            <person name="Gill N."/>
            <person name="Kane N.C."/>
            <person name="Bowers J.E."/>
            <person name="Hubner S."/>
            <person name="Bellec A."/>
            <person name="Berard A."/>
            <person name="Berges H."/>
            <person name="Blanchet N."/>
            <person name="Boniface M.C."/>
            <person name="Brunel D."/>
            <person name="Catrice O."/>
            <person name="Chaidir N."/>
            <person name="Claudel C."/>
            <person name="Donnadieu C."/>
            <person name="Faraut T."/>
            <person name="Fievet G."/>
            <person name="Helmstetter N."/>
            <person name="King M."/>
            <person name="Knapp S.J."/>
            <person name="Lai Z."/>
            <person name="Le Paslier M.C."/>
            <person name="Lippi Y."/>
            <person name="Lorenzon L."/>
            <person name="Mandel J.R."/>
            <person name="Marage G."/>
            <person name="Marchand G."/>
            <person name="Marquand E."/>
            <person name="Bret-Mestries E."/>
            <person name="Morien E."/>
            <person name="Nambeesan S."/>
            <person name="Nguyen T."/>
            <person name="Pegot-Espagnet P."/>
            <person name="Pouilly N."/>
            <person name="Raftis F."/>
            <person name="Sallet E."/>
            <person name="Schiex T."/>
            <person name="Thomas J."/>
            <person name="Vandecasteele C."/>
            <person name="Vares D."/>
            <person name="Vear F."/>
            <person name="Vautrin S."/>
            <person name="Crespi M."/>
            <person name="Mangin B."/>
            <person name="Burke J.M."/>
            <person name="Salse J."/>
            <person name="Munos S."/>
            <person name="Vincourt P."/>
            <person name="Rieseberg L.H."/>
            <person name="Langlade N.B."/>
        </authorList>
    </citation>
    <scope>NUCLEOTIDE SEQUENCE</scope>
    <source>
        <tissue evidence="1">Leaves</tissue>
    </source>
</reference>
<evidence type="ECO:0000313" key="2">
    <source>
        <dbReference type="Proteomes" id="UP000215914"/>
    </source>
</evidence>
<dbReference type="Proteomes" id="UP000215914">
    <property type="component" value="Unassembled WGS sequence"/>
</dbReference>
<sequence>MKRQIQIMLTRINIILHHLGKRVLIASYRNPKTTDYNPMVEEVSFSCHLELHFTIVTHNRYGALSELIVTFAM</sequence>
<gene>
    <name evidence="1" type="ORF">HanXRQr2_Chr03g0123461</name>
</gene>
<dbReference type="EMBL" id="MNCJ02000318">
    <property type="protein sequence ID" value="KAF5815472.1"/>
    <property type="molecule type" value="Genomic_DNA"/>
</dbReference>
<evidence type="ECO:0000313" key="1">
    <source>
        <dbReference type="EMBL" id="KAF5815472.1"/>
    </source>
</evidence>